<organism evidence="2 3">
    <name type="scientific">Brevibacterium pityocampae</name>
    <dbReference type="NCBI Taxonomy" id="506594"/>
    <lineage>
        <taxon>Bacteria</taxon>
        <taxon>Bacillati</taxon>
        <taxon>Actinomycetota</taxon>
        <taxon>Actinomycetes</taxon>
        <taxon>Micrococcales</taxon>
        <taxon>Brevibacteriaceae</taxon>
        <taxon>Brevibacterium</taxon>
    </lineage>
</organism>
<accession>A0ABP8J519</accession>
<reference evidence="3" key="1">
    <citation type="journal article" date="2019" name="Int. J. Syst. Evol. Microbiol.">
        <title>The Global Catalogue of Microorganisms (GCM) 10K type strain sequencing project: providing services to taxonomists for standard genome sequencing and annotation.</title>
        <authorList>
            <consortium name="The Broad Institute Genomics Platform"/>
            <consortium name="The Broad Institute Genome Sequencing Center for Infectious Disease"/>
            <person name="Wu L."/>
            <person name="Ma J."/>
        </authorList>
    </citation>
    <scope>NUCLEOTIDE SEQUENCE [LARGE SCALE GENOMIC DNA]</scope>
    <source>
        <strain evidence="3">JCM 17808</strain>
    </source>
</reference>
<dbReference type="EMBL" id="BAABGL010000003">
    <property type="protein sequence ID" value="GAA4385137.1"/>
    <property type="molecule type" value="Genomic_DNA"/>
</dbReference>
<feature type="region of interest" description="Disordered" evidence="1">
    <location>
        <begin position="1"/>
        <end position="65"/>
    </location>
</feature>
<dbReference type="Proteomes" id="UP001500642">
    <property type="component" value="Unassembled WGS sequence"/>
</dbReference>
<feature type="compositionally biased region" description="Low complexity" evidence="1">
    <location>
        <begin position="1"/>
        <end position="18"/>
    </location>
</feature>
<protein>
    <submittedName>
        <fullName evidence="2">Uncharacterized protein</fullName>
    </submittedName>
</protein>
<gene>
    <name evidence="2" type="ORF">GCM10023167_06610</name>
</gene>
<name>A0ABP8J519_9MICO</name>
<keyword evidence="3" id="KW-1185">Reference proteome</keyword>
<evidence type="ECO:0000256" key="1">
    <source>
        <dbReference type="SAM" id="MobiDB-lite"/>
    </source>
</evidence>
<sequence>MATVYGDGAAGRLRAAGRSTPAGRDDAADVRTPPQRRRWGGPTGADASCTVRPAPTMVDRDDRPR</sequence>
<evidence type="ECO:0000313" key="2">
    <source>
        <dbReference type="EMBL" id="GAA4385137.1"/>
    </source>
</evidence>
<proteinExistence type="predicted"/>
<evidence type="ECO:0000313" key="3">
    <source>
        <dbReference type="Proteomes" id="UP001500642"/>
    </source>
</evidence>
<comment type="caution">
    <text evidence="2">The sequence shown here is derived from an EMBL/GenBank/DDBJ whole genome shotgun (WGS) entry which is preliminary data.</text>
</comment>